<dbReference type="Gene3D" id="3.40.50.150">
    <property type="entry name" value="Vaccinia Virus protein VP39"/>
    <property type="match status" value="1"/>
</dbReference>
<evidence type="ECO:0000259" key="1">
    <source>
        <dbReference type="Pfam" id="PF08241"/>
    </source>
</evidence>
<dbReference type="RefSeq" id="WP_182858567.1">
    <property type="nucleotide sequence ID" value="NZ_OMOH01000003.1"/>
</dbReference>
<protein>
    <submittedName>
        <fullName evidence="2">Methyltransferase domain</fullName>
        <ecNumber evidence="2">2.1.1.-</ecNumber>
    </submittedName>
</protein>
<dbReference type="GO" id="GO:0032259">
    <property type="term" value="P:methylation"/>
    <property type="evidence" value="ECO:0007669"/>
    <property type="project" value="UniProtKB-KW"/>
</dbReference>
<dbReference type="AlphaFoldDB" id="A0A375HZD7"/>
<keyword evidence="2" id="KW-0489">Methyltransferase</keyword>
<dbReference type="InterPro" id="IPR029063">
    <property type="entry name" value="SAM-dependent_MTases_sf"/>
</dbReference>
<dbReference type="InterPro" id="IPR052356">
    <property type="entry name" value="Thiol_S-MT"/>
</dbReference>
<dbReference type="CDD" id="cd02440">
    <property type="entry name" value="AdoMet_MTases"/>
    <property type="match status" value="1"/>
</dbReference>
<dbReference type="PANTHER" id="PTHR45036">
    <property type="entry name" value="METHYLTRANSFERASE LIKE 7B"/>
    <property type="match status" value="1"/>
</dbReference>
<evidence type="ECO:0000313" key="2">
    <source>
        <dbReference type="EMBL" id="SPF67842.1"/>
    </source>
</evidence>
<dbReference type="Pfam" id="PF08241">
    <property type="entry name" value="Methyltransf_11"/>
    <property type="match status" value="1"/>
</dbReference>
<name>A0A375HZD7_9ACTN</name>
<dbReference type="Proteomes" id="UP000265962">
    <property type="component" value="Unassembled WGS sequence"/>
</dbReference>
<keyword evidence="2" id="KW-0808">Transferase</keyword>
<accession>A0A375HZD7</accession>
<proteinExistence type="predicted"/>
<feature type="domain" description="Methyltransferase type 11" evidence="1">
    <location>
        <begin position="33"/>
        <end position="124"/>
    </location>
</feature>
<dbReference type="InterPro" id="IPR013216">
    <property type="entry name" value="Methyltransf_11"/>
</dbReference>
<gene>
    <name evidence="2" type="ORF">PROPJV5_0795</name>
</gene>
<dbReference type="EC" id="2.1.1.-" evidence="2"/>
<dbReference type="PANTHER" id="PTHR45036:SF1">
    <property type="entry name" value="METHYLTRANSFERASE LIKE 7A"/>
    <property type="match status" value="1"/>
</dbReference>
<sequence>MSPSRTVTTPLSAPEEQRRWRSRVLPALRGTVLDVGAGSGVCGATLDPNVQWLALEPRPRRRLVAAVRSRPHSRILDAPAEQVPLEDASIDAVICSTALCSVADPDRALAEIHRVLRPHGGFVFFEHVAAAPGTAARRVQGLAGPFTRCLDHGCDPCRDTATHIRRAGFASVELETLRTGGLVGRLVPVIRGRALR</sequence>
<dbReference type="EMBL" id="OMOH01000003">
    <property type="protein sequence ID" value="SPF67842.1"/>
    <property type="molecule type" value="Genomic_DNA"/>
</dbReference>
<dbReference type="GO" id="GO:0008757">
    <property type="term" value="F:S-adenosylmethionine-dependent methyltransferase activity"/>
    <property type="evidence" value="ECO:0007669"/>
    <property type="project" value="InterPro"/>
</dbReference>
<keyword evidence="3" id="KW-1185">Reference proteome</keyword>
<evidence type="ECO:0000313" key="3">
    <source>
        <dbReference type="Proteomes" id="UP000265962"/>
    </source>
</evidence>
<reference evidence="3" key="1">
    <citation type="submission" date="2018-02" db="EMBL/GenBank/DDBJ databases">
        <authorList>
            <person name="Hornung B."/>
        </authorList>
    </citation>
    <scope>NUCLEOTIDE SEQUENCE [LARGE SCALE GENOMIC DNA]</scope>
</reference>
<organism evidence="2 3">
    <name type="scientific">Propionibacterium ruminifibrarum</name>
    <dbReference type="NCBI Taxonomy" id="1962131"/>
    <lineage>
        <taxon>Bacteria</taxon>
        <taxon>Bacillati</taxon>
        <taxon>Actinomycetota</taxon>
        <taxon>Actinomycetes</taxon>
        <taxon>Propionibacteriales</taxon>
        <taxon>Propionibacteriaceae</taxon>
        <taxon>Propionibacterium</taxon>
    </lineage>
</organism>
<dbReference type="SUPFAM" id="SSF53335">
    <property type="entry name" value="S-adenosyl-L-methionine-dependent methyltransferases"/>
    <property type="match status" value="1"/>
</dbReference>